<reference evidence="2" key="1">
    <citation type="submission" date="2023-03" db="UniProtKB">
        <authorList>
            <consortium name="Ensembl"/>
        </authorList>
    </citation>
    <scope>IDENTIFICATION</scope>
</reference>
<feature type="compositionally biased region" description="Low complexity" evidence="1">
    <location>
        <begin position="1"/>
        <end position="27"/>
    </location>
</feature>
<sequence>MRKATSSGSAAPLASPSAAPAAGSPGKAEGGGGAGPRPKRGGAWCGSKRRSQSAERSAASSTPPGKTCAPGMKPCLGERCSSRSRKPSAGDQAADPGCVQPAASTTEAARRQLLGLGRRGPLMAAAARGFRAPGSGAAGAPGHRPARPPARSGLPGLEAGGRCVARGTPDQAGTGRSVTRDCLSCTGGGAWRRREQAHSRGTRAVPAAGQGLSFTVAWKEGCLSPTQDTRIKSRNA</sequence>
<evidence type="ECO:0000256" key="1">
    <source>
        <dbReference type="SAM" id="MobiDB-lite"/>
    </source>
</evidence>
<accession>A0A8C4MS75</accession>
<feature type="compositionally biased region" description="Low complexity" evidence="1">
    <location>
        <begin position="126"/>
        <end position="143"/>
    </location>
</feature>
<dbReference type="Ensembl" id="ENSEAST00005033566.1">
    <property type="protein sequence ID" value="ENSEASP00005030871.1"/>
    <property type="gene ID" value="ENSEASG00005021038.1"/>
</dbReference>
<feature type="region of interest" description="Disordered" evidence="1">
    <location>
        <begin position="1"/>
        <end position="114"/>
    </location>
</feature>
<dbReference type="AlphaFoldDB" id="A0A8C4MS75"/>
<organism evidence="2">
    <name type="scientific">Equus asinus asinus</name>
    <dbReference type="NCBI Taxonomy" id="83772"/>
    <lineage>
        <taxon>Eukaryota</taxon>
        <taxon>Metazoa</taxon>
        <taxon>Chordata</taxon>
        <taxon>Craniata</taxon>
        <taxon>Vertebrata</taxon>
        <taxon>Euteleostomi</taxon>
        <taxon>Mammalia</taxon>
        <taxon>Eutheria</taxon>
        <taxon>Laurasiatheria</taxon>
        <taxon>Perissodactyla</taxon>
        <taxon>Equidae</taxon>
        <taxon>Equus</taxon>
    </lineage>
</organism>
<protein>
    <submittedName>
        <fullName evidence="2">Uncharacterized protein</fullName>
    </submittedName>
</protein>
<evidence type="ECO:0000313" key="2">
    <source>
        <dbReference type="Ensembl" id="ENSEASP00005030871.1"/>
    </source>
</evidence>
<name>A0A8C4MS75_EQUAS</name>
<feature type="region of interest" description="Disordered" evidence="1">
    <location>
        <begin position="126"/>
        <end position="179"/>
    </location>
</feature>
<proteinExistence type="predicted"/>